<accession>A0A1H3HRZ6</accession>
<keyword evidence="4" id="KW-1185">Reference proteome</keyword>
<organism evidence="3 4">
    <name type="scientific">Micromonospora pattaloongensis</name>
    <dbReference type="NCBI Taxonomy" id="405436"/>
    <lineage>
        <taxon>Bacteria</taxon>
        <taxon>Bacillati</taxon>
        <taxon>Actinomycetota</taxon>
        <taxon>Actinomycetes</taxon>
        <taxon>Micromonosporales</taxon>
        <taxon>Micromonosporaceae</taxon>
        <taxon>Micromonospora</taxon>
    </lineage>
</organism>
<keyword evidence="2" id="KW-0472">Membrane</keyword>
<evidence type="ECO:0000256" key="2">
    <source>
        <dbReference type="SAM" id="Phobius"/>
    </source>
</evidence>
<keyword evidence="2" id="KW-0812">Transmembrane</keyword>
<evidence type="ECO:0000256" key="1">
    <source>
        <dbReference type="SAM" id="MobiDB-lite"/>
    </source>
</evidence>
<proteinExistence type="predicted"/>
<evidence type="ECO:0008006" key="5">
    <source>
        <dbReference type="Google" id="ProtNLM"/>
    </source>
</evidence>
<dbReference type="RefSeq" id="WP_091551722.1">
    <property type="nucleotide sequence ID" value="NZ_FNPH01000001.1"/>
</dbReference>
<feature type="region of interest" description="Disordered" evidence="1">
    <location>
        <begin position="184"/>
        <end position="275"/>
    </location>
</feature>
<reference evidence="4" key="1">
    <citation type="submission" date="2016-10" db="EMBL/GenBank/DDBJ databases">
        <authorList>
            <person name="Varghese N."/>
            <person name="Submissions S."/>
        </authorList>
    </citation>
    <scope>NUCLEOTIDE SEQUENCE [LARGE SCALE GENOMIC DNA]</scope>
    <source>
        <strain evidence="4">DSM 45245</strain>
    </source>
</reference>
<dbReference type="AlphaFoldDB" id="A0A1H3HRZ6"/>
<evidence type="ECO:0000313" key="4">
    <source>
        <dbReference type="Proteomes" id="UP000242415"/>
    </source>
</evidence>
<feature type="transmembrane region" description="Helical" evidence="2">
    <location>
        <begin position="162"/>
        <end position="180"/>
    </location>
</feature>
<dbReference type="STRING" id="405436.SAMN05444365_101939"/>
<sequence>MSQQHPVDGPAPGPTIVAWGPRRGPLLEPLRSPLTAFARDPRVVTGVAALGTAAVAGSLFGEWAVTAPGDTAPAGDGPPTVPQTVNDIGSFGTTYLVGVLALTGCVALALFGAPAVRRELRVAGLALAGGLLVMLGALLAALHQIMSRYFGVEALAVRHGRGLVLAFVGVAMLGAALLLARRAPTLPGGGGGSGDEPGRPSRRRSDGPGSDSARQPADLSVTPAPPFLDPEAQSLPRAAPPGHGYERSAQRSQRRSGPPPDGTDPYRRESRSGPR</sequence>
<gene>
    <name evidence="3" type="ORF">SAMN05444365_101939</name>
</gene>
<protein>
    <recommendedName>
        <fullName evidence="5">Tryptophan-associated transmembrane protein (Trp_oprn_chp)</fullName>
    </recommendedName>
</protein>
<feature type="compositionally biased region" description="Basic and acidic residues" evidence="1">
    <location>
        <begin position="264"/>
        <end position="275"/>
    </location>
</feature>
<keyword evidence="2" id="KW-1133">Transmembrane helix</keyword>
<dbReference type="EMBL" id="FNPH01000001">
    <property type="protein sequence ID" value="SDY17534.1"/>
    <property type="molecule type" value="Genomic_DNA"/>
</dbReference>
<feature type="transmembrane region" description="Helical" evidence="2">
    <location>
        <begin position="88"/>
        <end position="110"/>
    </location>
</feature>
<name>A0A1H3HRZ6_9ACTN</name>
<dbReference type="Proteomes" id="UP000242415">
    <property type="component" value="Unassembled WGS sequence"/>
</dbReference>
<feature type="region of interest" description="Disordered" evidence="1">
    <location>
        <begin position="1"/>
        <end position="22"/>
    </location>
</feature>
<feature type="compositionally biased region" description="Basic and acidic residues" evidence="1">
    <location>
        <begin position="196"/>
        <end position="206"/>
    </location>
</feature>
<evidence type="ECO:0000313" key="3">
    <source>
        <dbReference type="EMBL" id="SDY17534.1"/>
    </source>
</evidence>
<feature type="transmembrane region" description="Helical" evidence="2">
    <location>
        <begin position="122"/>
        <end position="142"/>
    </location>
</feature>